<comment type="caution">
    <text evidence="1">The sequence shown here is derived from an EMBL/GenBank/DDBJ whole genome shotgun (WGS) entry which is preliminary data.</text>
</comment>
<keyword evidence="2" id="KW-1185">Reference proteome</keyword>
<sequence>MVWDRDPAALVTPWQERPPEPGDPLAVLITYPTGHRRSALRLSAAWVCAPDGFA</sequence>
<evidence type="ECO:0000313" key="1">
    <source>
        <dbReference type="EMBL" id="NYE73261.1"/>
    </source>
</evidence>
<organism evidence="1 2">
    <name type="scientific">Microlunatus parietis</name>
    <dbReference type="NCBI Taxonomy" id="682979"/>
    <lineage>
        <taxon>Bacteria</taxon>
        <taxon>Bacillati</taxon>
        <taxon>Actinomycetota</taxon>
        <taxon>Actinomycetes</taxon>
        <taxon>Propionibacteriales</taxon>
        <taxon>Propionibacteriaceae</taxon>
        <taxon>Microlunatus</taxon>
    </lineage>
</organism>
<gene>
    <name evidence="1" type="ORF">BKA15_004590</name>
</gene>
<dbReference type="Proteomes" id="UP000569914">
    <property type="component" value="Unassembled WGS sequence"/>
</dbReference>
<reference evidence="1 2" key="1">
    <citation type="submission" date="2020-07" db="EMBL/GenBank/DDBJ databases">
        <title>Sequencing the genomes of 1000 actinobacteria strains.</title>
        <authorList>
            <person name="Klenk H.-P."/>
        </authorList>
    </citation>
    <scope>NUCLEOTIDE SEQUENCE [LARGE SCALE GENOMIC DNA]</scope>
    <source>
        <strain evidence="1 2">DSM 22083</strain>
    </source>
</reference>
<protein>
    <submittedName>
        <fullName evidence="1">Uncharacterized protein</fullName>
    </submittedName>
</protein>
<name>A0A7Y9LEP8_9ACTN</name>
<dbReference type="AlphaFoldDB" id="A0A7Y9LEP8"/>
<dbReference type="EMBL" id="JACCBU010000001">
    <property type="protein sequence ID" value="NYE73261.1"/>
    <property type="molecule type" value="Genomic_DNA"/>
</dbReference>
<evidence type="ECO:0000313" key="2">
    <source>
        <dbReference type="Proteomes" id="UP000569914"/>
    </source>
</evidence>
<accession>A0A7Y9LEP8</accession>
<dbReference type="RefSeq" id="WP_179754626.1">
    <property type="nucleotide sequence ID" value="NZ_JACCBU010000001.1"/>
</dbReference>
<proteinExistence type="predicted"/>